<dbReference type="PROSITE" id="PS00018">
    <property type="entry name" value="EF_HAND_1"/>
    <property type="match status" value="1"/>
</dbReference>
<dbReference type="AlphaFoldDB" id="A0A399RSM8"/>
<dbReference type="EMBL" id="QWFX01000005">
    <property type="protein sequence ID" value="RIJ32882.1"/>
    <property type="molecule type" value="Genomic_DNA"/>
</dbReference>
<dbReference type="RefSeq" id="WP_119374963.1">
    <property type="nucleotide sequence ID" value="NZ_QWFX01000005.1"/>
</dbReference>
<organism evidence="3 4">
    <name type="scientific">Henriciella mobilis</name>
    <dbReference type="NCBI Taxonomy" id="2305467"/>
    <lineage>
        <taxon>Bacteria</taxon>
        <taxon>Pseudomonadati</taxon>
        <taxon>Pseudomonadota</taxon>
        <taxon>Alphaproteobacteria</taxon>
        <taxon>Hyphomonadales</taxon>
        <taxon>Hyphomonadaceae</taxon>
        <taxon>Henriciella</taxon>
    </lineage>
</organism>
<protein>
    <recommendedName>
        <fullName evidence="5">EF-hand domain-containing protein</fullName>
    </recommendedName>
</protein>
<evidence type="ECO:0008006" key="5">
    <source>
        <dbReference type="Google" id="ProtNLM"/>
    </source>
</evidence>
<keyword evidence="4" id="KW-1185">Reference proteome</keyword>
<gene>
    <name evidence="3" type="ORF">D1223_03280</name>
</gene>
<feature type="chain" id="PRO_5017484914" description="EF-hand domain-containing protein" evidence="2">
    <location>
        <begin position="26"/>
        <end position="193"/>
    </location>
</feature>
<evidence type="ECO:0000313" key="3">
    <source>
        <dbReference type="EMBL" id="RIJ32882.1"/>
    </source>
</evidence>
<keyword evidence="2" id="KW-0732">Signal</keyword>
<evidence type="ECO:0000256" key="2">
    <source>
        <dbReference type="SAM" id="SignalP"/>
    </source>
</evidence>
<feature type="region of interest" description="Disordered" evidence="1">
    <location>
        <begin position="155"/>
        <end position="193"/>
    </location>
</feature>
<accession>A0A399RSM8</accession>
<comment type="caution">
    <text evidence="3">The sequence shown here is derived from an EMBL/GenBank/DDBJ whole genome shotgun (WGS) entry which is preliminary data.</text>
</comment>
<feature type="signal peptide" evidence="2">
    <location>
        <begin position="1"/>
        <end position="25"/>
    </location>
</feature>
<dbReference type="Proteomes" id="UP000266385">
    <property type="component" value="Unassembled WGS sequence"/>
</dbReference>
<reference evidence="3 4" key="1">
    <citation type="submission" date="2018-08" db="EMBL/GenBank/DDBJ databases">
        <title>Henriciella mobilis sp. nov., isolated from seawater.</title>
        <authorList>
            <person name="Cheng H."/>
            <person name="Wu Y.-H."/>
            <person name="Xu X.-W."/>
            <person name="Guo L.-L."/>
        </authorList>
    </citation>
    <scope>NUCLEOTIDE SEQUENCE [LARGE SCALE GENOMIC DNA]</scope>
    <source>
        <strain evidence="3 4">JN25</strain>
    </source>
</reference>
<dbReference type="InterPro" id="IPR011992">
    <property type="entry name" value="EF-hand-dom_pair"/>
</dbReference>
<evidence type="ECO:0000256" key="1">
    <source>
        <dbReference type="SAM" id="MobiDB-lite"/>
    </source>
</evidence>
<sequence length="193" mass="20707">MTRLLPASALVSVLLLSFGAQPAFAEDDTLVRLPGSGEVKSDRDKTILKTDKLKPGGGLLASFDRDGDGRISDAELDAGIAIAFAAADGNGDGVVTAIEQQKWAASLPTRDDSLANPVRFDPNLDRRVSFTEFSSVITDLSQDYRSDGHAELRVASLRAPKTENRPGDRPTLEELREQQRGEIPGRPTGGSDF</sequence>
<dbReference type="Gene3D" id="1.10.238.10">
    <property type="entry name" value="EF-hand"/>
    <property type="match status" value="1"/>
</dbReference>
<dbReference type="SUPFAM" id="SSF47473">
    <property type="entry name" value="EF-hand"/>
    <property type="match status" value="1"/>
</dbReference>
<feature type="compositionally biased region" description="Basic and acidic residues" evidence="1">
    <location>
        <begin position="160"/>
        <end position="180"/>
    </location>
</feature>
<dbReference type="InterPro" id="IPR018247">
    <property type="entry name" value="EF_Hand_1_Ca_BS"/>
</dbReference>
<evidence type="ECO:0000313" key="4">
    <source>
        <dbReference type="Proteomes" id="UP000266385"/>
    </source>
</evidence>
<dbReference type="OrthoDB" id="7619587at2"/>
<proteinExistence type="predicted"/>
<name>A0A399RSM8_9PROT</name>